<dbReference type="RefSeq" id="WP_136463960.1">
    <property type="nucleotide sequence ID" value="NZ_SRKY01000004.1"/>
</dbReference>
<dbReference type="EMBL" id="SRKY01000004">
    <property type="protein sequence ID" value="THH35226.1"/>
    <property type="molecule type" value="Genomic_DNA"/>
</dbReference>
<evidence type="ECO:0000256" key="1">
    <source>
        <dbReference type="ARBA" id="ARBA00007749"/>
    </source>
</evidence>
<dbReference type="PROSITE" id="PS51318">
    <property type="entry name" value="TAT"/>
    <property type="match status" value="1"/>
</dbReference>
<dbReference type="Proteomes" id="UP000306602">
    <property type="component" value="Unassembled WGS sequence"/>
</dbReference>
<dbReference type="InterPro" id="IPR036866">
    <property type="entry name" value="RibonucZ/Hydroxyglut_hydro"/>
</dbReference>
<dbReference type="InterPro" id="IPR001279">
    <property type="entry name" value="Metallo-B-lactamas"/>
</dbReference>
<dbReference type="SMART" id="SM00849">
    <property type="entry name" value="Lactamase_B"/>
    <property type="match status" value="1"/>
</dbReference>
<dbReference type="PANTHER" id="PTHR42978">
    <property type="entry name" value="QUORUM-QUENCHING LACTONASE YTNP-RELATED-RELATED"/>
    <property type="match status" value="1"/>
</dbReference>
<dbReference type="AlphaFoldDB" id="A0A4S4N7S9"/>
<gene>
    <name evidence="7" type="ORF">E4Z66_15490</name>
</gene>
<dbReference type="GO" id="GO:0046872">
    <property type="term" value="F:metal ion binding"/>
    <property type="evidence" value="ECO:0007669"/>
    <property type="project" value="UniProtKB-KW"/>
</dbReference>
<reference evidence="7 8" key="1">
    <citation type="submission" date="2019-04" db="EMBL/GenBank/DDBJ databases">
        <title>Shimia ponticola sp. nov., isolated from seawater.</title>
        <authorList>
            <person name="Kim Y.-O."/>
            <person name="Yoon J.-H."/>
        </authorList>
    </citation>
    <scope>NUCLEOTIDE SEQUENCE [LARGE SCALE GENOMIC DNA]</scope>
    <source>
        <strain evidence="7 8">MYP11</strain>
    </source>
</reference>
<accession>A0A4S4N7S9</accession>
<evidence type="ECO:0000256" key="3">
    <source>
        <dbReference type="ARBA" id="ARBA00022801"/>
    </source>
</evidence>
<organism evidence="7 8">
    <name type="scientific">Aliishimia ponticola</name>
    <dbReference type="NCBI Taxonomy" id="2499833"/>
    <lineage>
        <taxon>Bacteria</taxon>
        <taxon>Pseudomonadati</taxon>
        <taxon>Pseudomonadota</taxon>
        <taxon>Alphaproteobacteria</taxon>
        <taxon>Rhodobacterales</taxon>
        <taxon>Paracoccaceae</taxon>
        <taxon>Aliishimia</taxon>
    </lineage>
</organism>
<feature type="signal peptide" evidence="5">
    <location>
        <begin position="1"/>
        <end position="31"/>
    </location>
</feature>
<evidence type="ECO:0000259" key="6">
    <source>
        <dbReference type="SMART" id="SM00849"/>
    </source>
</evidence>
<dbReference type="OrthoDB" id="9773738at2"/>
<evidence type="ECO:0000256" key="5">
    <source>
        <dbReference type="SAM" id="SignalP"/>
    </source>
</evidence>
<dbReference type="InterPro" id="IPR006311">
    <property type="entry name" value="TAT_signal"/>
</dbReference>
<dbReference type="Gene3D" id="3.60.15.10">
    <property type="entry name" value="Ribonuclease Z/Hydroxyacylglutathione hydrolase-like"/>
    <property type="match status" value="1"/>
</dbReference>
<comment type="similarity">
    <text evidence="1">Belongs to the metallo-beta-lactamase superfamily.</text>
</comment>
<evidence type="ECO:0000256" key="4">
    <source>
        <dbReference type="ARBA" id="ARBA00022833"/>
    </source>
</evidence>
<evidence type="ECO:0000313" key="8">
    <source>
        <dbReference type="Proteomes" id="UP000306602"/>
    </source>
</evidence>
<dbReference type="CDD" id="cd07720">
    <property type="entry name" value="OPHC2-like_MBL-fold"/>
    <property type="match status" value="1"/>
</dbReference>
<keyword evidence="8" id="KW-1185">Reference proteome</keyword>
<sequence length="311" mass="33193">MTASPKISRRTALAGAAALPLAAAASRGAQAAAPVAGASAPQFMRVKVGAFDVTNILAGTRTVPGPKNIFGLNVDDDTFAQVSADANISTEAAQFFFHPPVVNTGEQLILFDTGLQGPATVAALEAAGYTADQVDIVVLTHMHGDHIGGLMTDGAPTFPNASYITGRTEYDAWAKMDNENFEAKVRPLAEQMTFLEDGGTVASGITAMSAFGHTPGHTVYMLESDGKQMLLGADFANHYVWSLAHPTWEVKFDMDKQAAADTRKTVLDMLSADKIPFSSYHMPFPAFGYVDTHGEGYHYVPHTYQLLMTES</sequence>
<dbReference type="GO" id="GO:0016787">
    <property type="term" value="F:hydrolase activity"/>
    <property type="evidence" value="ECO:0007669"/>
    <property type="project" value="UniProtKB-KW"/>
</dbReference>
<keyword evidence="2" id="KW-0479">Metal-binding</keyword>
<dbReference type="SUPFAM" id="SSF56281">
    <property type="entry name" value="Metallo-hydrolase/oxidoreductase"/>
    <property type="match status" value="1"/>
</dbReference>
<comment type="caution">
    <text evidence="7">The sequence shown here is derived from an EMBL/GenBank/DDBJ whole genome shotgun (WGS) entry which is preliminary data.</text>
</comment>
<keyword evidence="5" id="KW-0732">Signal</keyword>
<keyword evidence="4" id="KW-0862">Zinc</keyword>
<feature type="domain" description="Metallo-beta-lactamase" evidence="6">
    <location>
        <begin position="97"/>
        <end position="281"/>
    </location>
</feature>
<protein>
    <submittedName>
        <fullName evidence="7">MBL fold metallo-hydrolase</fullName>
    </submittedName>
</protein>
<keyword evidence="3 7" id="KW-0378">Hydrolase</keyword>
<dbReference type="Pfam" id="PF00753">
    <property type="entry name" value="Lactamase_B"/>
    <property type="match status" value="1"/>
</dbReference>
<dbReference type="InterPro" id="IPR051013">
    <property type="entry name" value="MBL_superfamily_lactonases"/>
</dbReference>
<dbReference type="PANTHER" id="PTHR42978:SF6">
    <property type="entry name" value="QUORUM-QUENCHING LACTONASE YTNP-RELATED"/>
    <property type="match status" value="1"/>
</dbReference>
<name>A0A4S4N7S9_9RHOB</name>
<feature type="chain" id="PRO_5020485895" evidence="5">
    <location>
        <begin position="32"/>
        <end position="311"/>
    </location>
</feature>
<evidence type="ECO:0000313" key="7">
    <source>
        <dbReference type="EMBL" id="THH35226.1"/>
    </source>
</evidence>
<proteinExistence type="inferred from homology"/>
<evidence type="ECO:0000256" key="2">
    <source>
        <dbReference type="ARBA" id="ARBA00022723"/>
    </source>
</evidence>